<feature type="region of interest" description="Disordered" evidence="1">
    <location>
        <begin position="333"/>
        <end position="357"/>
    </location>
</feature>
<dbReference type="EMBL" id="ML213597">
    <property type="protein sequence ID" value="TFK40319.1"/>
    <property type="molecule type" value="Genomic_DNA"/>
</dbReference>
<evidence type="ECO:0000313" key="4">
    <source>
        <dbReference type="EMBL" id="TFK40319.1"/>
    </source>
</evidence>
<reference evidence="4 5" key="1">
    <citation type="journal article" date="2019" name="Nat. Ecol. Evol.">
        <title>Megaphylogeny resolves global patterns of mushroom evolution.</title>
        <authorList>
            <person name="Varga T."/>
            <person name="Krizsan K."/>
            <person name="Foldi C."/>
            <person name="Dima B."/>
            <person name="Sanchez-Garcia M."/>
            <person name="Sanchez-Ramirez S."/>
            <person name="Szollosi G.J."/>
            <person name="Szarkandi J.G."/>
            <person name="Papp V."/>
            <person name="Albert L."/>
            <person name="Andreopoulos W."/>
            <person name="Angelini C."/>
            <person name="Antonin V."/>
            <person name="Barry K.W."/>
            <person name="Bougher N.L."/>
            <person name="Buchanan P."/>
            <person name="Buyck B."/>
            <person name="Bense V."/>
            <person name="Catcheside P."/>
            <person name="Chovatia M."/>
            <person name="Cooper J."/>
            <person name="Damon W."/>
            <person name="Desjardin D."/>
            <person name="Finy P."/>
            <person name="Geml J."/>
            <person name="Haridas S."/>
            <person name="Hughes K."/>
            <person name="Justo A."/>
            <person name="Karasinski D."/>
            <person name="Kautmanova I."/>
            <person name="Kiss B."/>
            <person name="Kocsube S."/>
            <person name="Kotiranta H."/>
            <person name="LaButti K.M."/>
            <person name="Lechner B.E."/>
            <person name="Liimatainen K."/>
            <person name="Lipzen A."/>
            <person name="Lukacs Z."/>
            <person name="Mihaltcheva S."/>
            <person name="Morgado L.N."/>
            <person name="Niskanen T."/>
            <person name="Noordeloos M.E."/>
            <person name="Ohm R.A."/>
            <person name="Ortiz-Santana B."/>
            <person name="Ovrebo C."/>
            <person name="Racz N."/>
            <person name="Riley R."/>
            <person name="Savchenko A."/>
            <person name="Shiryaev A."/>
            <person name="Soop K."/>
            <person name="Spirin V."/>
            <person name="Szebenyi C."/>
            <person name="Tomsovsky M."/>
            <person name="Tulloss R.E."/>
            <person name="Uehling J."/>
            <person name="Grigoriev I.V."/>
            <person name="Vagvolgyi C."/>
            <person name="Papp T."/>
            <person name="Martin F.M."/>
            <person name="Miettinen O."/>
            <person name="Hibbett D.S."/>
            <person name="Nagy L.G."/>
        </authorList>
    </citation>
    <scope>NUCLEOTIDE SEQUENCE [LARGE SCALE GENOMIC DNA]</scope>
    <source>
        <strain evidence="4 5">CBS 166.37</strain>
    </source>
</reference>
<dbReference type="PANTHER" id="PTHR38044">
    <property type="entry name" value="BOUQUET FORMATION PROTEIN 4"/>
    <property type="match status" value="1"/>
</dbReference>
<dbReference type="STRING" id="68775.A0A5C3M4J7"/>
<organism evidence="4 5">
    <name type="scientific">Crucibulum laeve</name>
    <dbReference type="NCBI Taxonomy" id="68775"/>
    <lineage>
        <taxon>Eukaryota</taxon>
        <taxon>Fungi</taxon>
        <taxon>Dikarya</taxon>
        <taxon>Basidiomycota</taxon>
        <taxon>Agaricomycotina</taxon>
        <taxon>Agaricomycetes</taxon>
        <taxon>Agaricomycetidae</taxon>
        <taxon>Agaricales</taxon>
        <taxon>Agaricineae</taxon>
        <taxon>Nidulariaceae</taxon>
        <taxon>Crucibulum</taxon>
    </lineage>
</organism>
<dbReference type="Proteomes" id="UP000308652">
    <property type="component" value="Unassembled WGS sequence"/>
</dbReference>
<feature type="compositionally biased region" description="Polar residues" evidence="1">
    <location>
        <begin position="239"/>
        <end position="249"/>
    </location>
</feature>
<keyword evidence="2" id="KW-1133">Transmembrane helix</keyword>
<feature type="transmembrane region" description="Helical" evidence="2">
    <location>
        <begin position="390"/>
        <end position="410"/>
    </location>
</feature>
<accession>A0A5C3M4J7</accession>
<dbReference type="GO" id="GO:0070197">
    <property type="term" value="P:meiotic attachment of telomere to nuclear envelope"/>
    <property type="evidence" value="ECO:0007669"/>
    <property type="project" value="InterPro"/>
</dbReference>
<keyword evidence="2" id="KW-0812">Transmembrane</keyword>
<gene>
    <name evidence="4" type="ORF">BDQ12DRAFT_697703</name>
</gene>
<evidence type="ECO:0000256" key="1">
    <source>
        <dbReference type="SAM" id="MobiDB-lite"/>
    </source>
</evidence>
<dbReference type="GO" id="GO:0044820">
    <property type="term" value="P:mitotic telomere tethering at nuclear periphery"/>
    <property type="evidence" value="ECO:0007669"/>
    <property type="project" value="TreeGrafter"/>
</dbReference>
<dbReference type="InterPro" id="IPR037548">
    <property type="entry name" value="Bqt4"/>
</dbReference>
<feature type="compositionally biased region" description="Polar residues" evidence="1">
    <location>
        <begin position="171"/>
        <end position="182"/>
    </location>
</feature>
<dbReference type="InterPro" id="IPR003163">
    <property type="entry name" value="Tscrpt_reg_HTH_APSES-type"/>
</dbReference>
<dbReference type="SUPFAM" id="SSF54616">
    <property type="entry name" value="DNA-binding domain of Mlu1-box binding protein MBP1"/>
    <property type="match status" value="1"/>
</dbReference>
<feature type="compositionally biased region" description="Low complexity" evidence="1">
    <location>
        <begin position="204"/>
        <end position="220"/>
    </location>
</feature>
<protein>
    <recommendedName>
        <fullName evidence="3">HTH APSES-type domain-containing protein</fullName>
    </recommendedName>
</protein>
<dbReference type="GO" id="GO:0003677">
    <property type="term" value="F:DNA binding"/>
    <property type="evidence" value="ECO:0007669"/>
    <property type="project" value="InterPro"/>
</dbReference>
<evidence type="ECO:0000313" key="5">
    <source>
        <dbReference type="Proteomes" id="UP000308652"/>
    </source>
</evidence>
<feature type="region of interest" description="Disordered" evidence="1">
    <location>
        <begin position="149"/>
        <end position="295"/>
    </location>
</feature>
<evidence type="ECO:0000259" key="3">
    <source>
        <dbReference type="PROSITE" id="PS51299"/>
    </source>
</evidence>
<keyword evidence="5" id="KW-1185">Reference proteome</keyword>
<dbReference type="PROSITE" id="PS51299">
    <property type="entry name" value="HTH_APSES"/>
    <property type="match status" value="1"/>
</dbReference>
<feature type="domain" description="HTH APSES-type" evidence="3">
    <location>
        <begin position="36"/>
        <end position="151"/>
    </location>
</feature>
<keyword evidence="2" id="KW-0472">Membrane</keyword>
<proteinExistence type="predicted"/>
<dbReference type="InterPro" id="IPR036887">
    <property type="entry name" value="HTH_APSES_sf"/>
</dbReference>
<dbReference type="GO" id="GO:1990862">
    <property type="term" value="C:nuclear membrane complex Bqt3-Bqt4"/>
    <property type="evidence" value="ECO:0007669"/>
    <property type="project" value="InterPro"/>
</dbReference>
<evidence type="ECO:0000256" key="2">
    <source>
        <dbReference type="SAM" id="Phobius"/>
    </source>
</evidence>
<name>A0A5C3M4J7_9AGAR</name>
<dbReference type="OrthoDB" id="5346159at2759"/>
<dbReference type="PANTHER" id="PTHR38044:SF1">
    <property type="entry name" value="BOUQUET FORMATION PROTEIN 4"/>
    <property type="match status" value="1"/>
</dbReference>
<sequence length="411" mass="44186">MTARPSLPIRHANPHVQATLNAGVLPPVKYQILNCQGNDILVGRLKIETPTSSGHAFILRRFDTHAVSLTTMFRAAFPNAPEPDEKAEVQWVKEHYDLSGNNGSAKDPHITRLAGVWVGKDVALELGKYYGLGALINVVVEATPDPKANYRRSGKAAAAPISTVAPVPQAATKSLPTPSPTNAGPGPAKRRKESSPAPAPASVPAPAARAASPSKVPAPRRSARTKSPAPIPRSAALPSISSIINKTPSPSKPARVTSPSKPRSKREEVVDTPGGSDKTVVEEESELVEDHVQSELHQEDIRDQKEMIAKLKAEREAARKLVAEEQILDQGMVDTEGLLEESSSTGTKRTREEEEETLKFNFKEPEVGERAIATNNRVGRFTLEPKTKSVAWGVAAFAIGMGAISFLPNFF</sequence>
<dbReference type="AlphaFoldDB" id="A0A5C3M4J7"/>